<name>A0ACC2KFP1_PERAE</name>
<comment type="caution">
    <text evidence="1">The sequence shown here is derived from an EMBL/GenBank/DDBJ whole genome shotgun (WGS) entry which is preliminary data.</text>
</comment>
<sequence>MDSCTSSWLRALDPEISISGRFYPSLFDRLLLLLMDTARSVDVFYPWTRHSRNQSLSQWSQYTQHVCSINVDSQGLLQLLLNERVSTQELAAVKWGGLLTFVGGNKGRHVICGNVDIINKQPGFWQSNFVVVQ</sequence>
<gene>
    <name evidence="1" type="ORF">MRB53_028483</name>
</gene>
<accession>A0ACC2KFP1</accession>
<dbReference type="Proteomes" id="UP001234297">
    <property type="component" value="Chromosome 9"/>
</dbReference>
<reference evidence="1 2" key="1">
    <citation type="journal article" date="2022" name="Hortic Res">
        <title>A haplotype resolved chromosomal level avocado genome allows analysis of novel avocado genes.</title>
        <authorList>
            <person name="Nath O."/>
            <person name="Fletcher S.J."/>
            <person name="Hayward A."/>
            <person name="Shaw L.M."/>
            <person name="Masouleh A.K."/>
            <person name="Furtado A."/>
            <person name="Henry R.J."/>
            <person name="Mitter N."/>
        </authorList>
    </citation>
    <scope>NUCLEOTIDE SEQUENCE [LARGE SCALE GENOMIC DNA]</scope>
    <source>
        <strain evidence="2">cv. Hass</strain>
    </source>
</reference>
<dbReference type="EMBL" id="CM056817">
    <property type="protein sequence ID" value="KAJ8619954.1"/>
    <property type="molecule type" value="Genomic_DNA"/>
</dbReference>
<evidence type="ECO:0000313" key="1">
    <source>
        <dbReference type="EMBL" id="KAJ8619954.1"/>
    </source>
</evidence>
<proteinExistence type="predicted"/>
<protein>
    <submittedName>
        <fullName evidence="1">Uncharacterized protein</fullName>
    </submittedName>
</protein>
<evidence type="ECO:0000313" key="2">
    <source>
        <dbReference type="Proteomes" id="UP001234297"/>
    </source>
</evidence>
<organism evidence="1 2">
    <name type="scientific">Persea americana</name>
    <name type="common">Avocado</name>
    <dbReference type="NCBI Taxonomy" id="3435"/>
    <lineage>
        <taxon>Eukaryota</taxon>
        <taxon>Viridiplantae</taxon>
        <taxon>Streptophyta</taxon>
        <taxon>Embryophyta</taxon>
        <taxon>Tracheophyta</taxon>
        <taxon>Spermatophyta</taxon>
        <taxon>Magnoliopsida</taxon>
        <taxon>Magnoliidae</taxon>
        <taxon>Laurales</taxon>
        <taxon>Lauraceae</taxon>
        <taxon>Persea</taxon>
    </lineage>
</organism>
<keyword evidence="2" id="KW-1185">Reference proteome</keyword>